<reference evidence="4 5" key="1">
    <citation type="submission" date="2019-02" db="EMBL/GenBank/DDBJ databases">
        <title>Pedobacter sp. RP-3-8 sp. nov., isolated from Arctic soil.</title>
        <authorList>
            <person name="Dahal R.H."/>
        </authorList>
    </citation>
    <scope>NUCLEOTIDE SEQUENCE [LARGE SCALE GENOMIC DNA]</scope>
    <source>
        <strain evidence="4 5">RP-3-8</strain>
    </source>
</reference>
<feature type="domain" description="FecR protein" evidence="2">
    <location>
        <begin position="173"/>
        <end position="266"/>
    </location>
</feature>
<sequence length="378" mass="41850">MEDNNAKELIKKYNLGTCTPEEKILVESWYLNESLINEDTLAQPNYQAAKDEIWKGIALKRNIKVKKISLLPRVAAAAVIIIAAGIAFYSYNVQHKQITNQTQVAVHTIKPGGNKATLTLADGRKINLEDADNGELAEQAGIRITKASNGSVIYNISKTISATQGKPGAYNIIETPLGGQYQVSLPDGTNIWLNAASSLRYPIEFSGRERKVELRGEGYFEVAHNKEKPFIVVSAGQTVEVLGTHFNMNTYNDEPEARTTLLEGSVSVSNRSNVKMLKPGQQALLTRDNDIKVSTADIDQAMAWKNGDFTFEGVPLKTIMRQVCRWYNVEVVYQGSIADVEFGGSISRTKNINEVLKVLEMTQGVHFELTGRRILVTK</sequence>
<dbReference type="GO" id="GO:0016989">
    <property type="term" value="F:sigma factor antagonist activity"/>
    <property type="evidence" value="ECO:0007669"/>
    <property type="project" value="TreeGrafter"/>
</dbReference>
<accession>A0A4R0MYK6</accession>
<organism evidence="4 5">
    <name type="scientific">Pedobacter hiemivivus</name>
    <dbReference type="NCBI Taxonomy" id="2530454"/>
    <lineage>
        <taxon>Bacteria</taxon>
        <taxon>Pseudomonadati</taxon>
        <taxon>Bacteroidota</taxon>
        <taxon>Sphingobacteriia</taxon>
        <taxon>Sphingobacteriales</taxon>
        <taxon>Sphingobacteriaceae</taxon>
        <taxon>Pedobacter</taxon>
    </lineage>
</organism>
<gene>
    <name evidence="4" type="ORF">EZ444_19365</name>
</gene>
<name>A0A4R0MYK6_9SPHI</name>
<dbReference type="RefSeq" id="WP_131610802.1">
    <property type="nucleotide sequence ID" value="NZ_SJSM01000015.1"/>
</dbReference>
<evidence type="ECO:0000259" key="2">
    <source>
        <dbReference type="Pfam" id="PF04773"/>
    </source>
</evidence>
<dbReference type="AlphaFoldDB" id="A0A4R0MYK6"/>
<dbReference type="Gene3D" id="2.60.120.1440">
    <property type="match status" value="1"/>
</dbReference>
<protein>
    <submittedName>
        <fullName evidence="4">DUF4974 domain-containing protein</fullName>
    </submittedName>
</protein>
<feature type="transmembrane region" description="Helical" evidence="1">
    <location>
        <begin position="70"/>
        <end position="91"/>
    </location>
</feature>
<proteinExistence type="predicted"/>
<dbReference type="InterPro" id="IPR012373">
    <property type="entry name" value="Ferrdict_sens_TM"/>
</dbReference>
<dbReference type="PIRSF" id="PIRSF018266">
    <property type="entry name" value="FecR"/>
    <property type="match status" value="1"/>
</dbReference>
<evidence type="ECO:0000313" key="5">
    <source>
        <dbReference type="Proteomes" id="UP000291117"/>
    </source>
</evidence>
<evidence type="ECO:0000259" key="3">
    <source>
        <dbReference type="Pfam" id="PF16344"/>
    </source>
</evidence>
<dbReference type="InterPro" id="IPR032508">
    <property type="entry name" value="FecR_C"/>
</dbReference>
<evidence type="ECO:0000313" key="4">
    <source>
        <dbReference type="EMBL" id="TCC91064.1"/>
    </source>
</evidence>
<keyword evidence="1" id="KW-0472">Membrane</keyword>
<dbReference type="Proteomes" id="UP000291117">
    <property type="component" value="Unassembled WGS sequence"/>
</dbReference>
<feature type="domain" description="Protein FecR C-terminal" evidence="3">
    <location>
        <begin position="308"/>
        <end position="376"/>
    </location>
</feature>
<dbReference type="InterPro" id="IPR006860">
    <property type="entry name" value="FecR"/>
</dbReference>
<dbReference type="Gene3D" id="3.55.50.30">
    <property type="match status" value="1"/>
</dbReference>
<keyword evidence="5" id="KW-1185">Reference proteome</keyword>
<dbReference type="EMBL" id="SJSM01000015">
    <property type="protein sequence ID" value="TCC91064.1"/>
    <property type="molecule type" value="Genomic_DNA"/>
</dbReference>
<dbReference type="OrthoDB" id="1099963at2"/>
<keyword evidence="1" id="KW-0812">Transmembrane</keyword>
<dbReference type="PANTHER" id="PTHR30273">
    <property type="entry name" value="PERIPLASMIC SIGNAL SENSOR AND SIGMA FACTOR ACTIVATOR FECR-RELATED"/>
    <property type="match status" value="1"/>
</dbReference>
<dbReference type="Pfam" id="PF04773">
    <property type="entry name" value="FecR"/>
    <property type="match status" value="1"/>
</dbReference>
<comment type="caution">
    <text evidence="4">The sequence shown here is derived from an EMBL/GenBank/DDBJ whole genome shotgun (WGS) entry which is preliminary data.</text>
</comment>
<evidence type="ECO:0000256" key="1">
    <source>
        <dbReference type="SAM" id="Phobius"/>
    </source>
</evidence>
<dbReference type="Pfam" id="PF16344">
    <property type="entry name" value="FecR_C"/>
    <property type="match status" value="1"/>
</dbReference>
<keyword evidence="1" id="KW-1133">Transmembrane helix</keyword>
<dbReference type="PANTHER" id="PTHR30273:SF2">
    <property type="entry name" value="PROTEIN FECR"/>
    <property type="match status" value="1"/>
</dbReference>
<dbReference type="FunFam" id="2.60.120.1440:FF:000001">
    <property type="entry name" value="Putative anti-sigma factor"/>
    <property type="match status" value="1"/>
</dbReference>